<dbReference type="Pfam" id="PF02254">
    <property type="entry name" value="TrkA_N"/>
    <property type="match status" value="1"/>
</dbReference>
<dbReference type="PROSITE" id="PS51201">
    <property type="entry name" value="RCK_N"/>
    <property type="match status" value="1"/>
</dbReference>
<keyword evidence="5" id="KW-0813">Transport</keyword>
<feature type="domain" description="RCK N-terminal" evidence="3">
    <location>
        <begin position="110"/>
        <end position="227"/>
    </location>
</feature>
<dbReference type="GO" id="GO:0006813">
    <property type="term" value="P:potassium ion transport"/>
    <property type="evidence" value="ECO:0007669"/>
    <property type="project" value="InterPro"/>
</dbReference>
<dbReference type="InterPro" id="IPR006037">
    <property type="entry name" value="RCK_C"/>
</dbReference>
<comment type="subcellular location">
    <subcellularLocation>
        <location evidence="1">Cell membrane</location>
        <topology evidence="1">Multi-pass membrane protein</topology>
    </subcellularLocation>
</comment>
<protein>
    <submittedName>
        <fullName evidence="5">Voltage-gated potassium channel Kch</fullName>
    </submittedName>
</protein>
<reference evidence="5 6" key="1">
    <citation type="submission" date="2019-02" db="EMBL/GenBank/DDBJ databases">
        <title>Deep-cultivation of Planctomycetes and their phenomic and genomic characterization uncovers novel biology.</title>
        <authorList>
            <person name="Wiegand S."/>
            <person name="Jogler M."/>
            <person name="Boedeker C."/>
            <person name="Pinto D."/>
            <person name="Vollmers J."/>
            <person name="Rivas-Marin E."/>
            <person name="Kohn T."/>
            <person name="Peeters S.H."/>
            <person name="Heuer A."/>
            <person name="Rast P."/>
            <person name="Oberbeckmann S."/>
            <person name="Bunk B."/>
            <person name="Jeske O."/>
            <person name="Meyerdierks A."/>
            <person name="Storesund J.E."/>
            <person name="Kallscheuer N."/>
            <person name="Luecker S."/>
            <person name="Lage O.M."/>
            <person name="Pohl T."/>
            <person name="Merkel B.J."/>
            <person name="Hornburger P."/>
            <person name="Mueller R.-W."/>
            <person name="Bruemmer F."/>
            <person name="Labrenz M."/>
            <person name="Spormann A.M."/>
            <person name="Op den Camp H."/>
            <person name="Overmann J."/>
            <person name="Amann R."/>
            <person name="Jetten M.S.M."/>
            <person name="Mascher T."/>
            <person name="Medema M.H."/>
            <person name="Devos D.P."/>
            <person name="Kaster A.-K."/>
            <person name="Ovreas L."/>
            <person name="Rohde M."/>
            <person name="Galperin M.Y."/>
            <person name="Jogler C."/>
        </authorList>
    </citation>
    <scope>NUCLEOTIDE SEQUENCE [LARGE SCALE GENOMIC DNA]</scope>
    <source>
        <strain evidence="5 6">SV_7m_r</strain>
    </source>
</reference>
<keyword evidence="2" id="KW-0472">Membrane</keyword>
<evidence type="ECO:0000313" key="6">
    <source>
        <dbReference type="Proteomes" id="UP000315003"/>
    </source>
</evidence>
<proteinExistence type="predicted"/>
<evidence type="ECO:0000256" key="1">
    <source>
        <dbReference type="ARBA" id="ARBA00004651"/>
    </source>
</evidence>
<accession>A0A517SPA0</accession>
<dbReference type="Gene3D" id="3.40.50.720">
    <property type="entry name" value="NAD(P)-binding Rossmann-like Domain"/>
    <property type="match status" value="1"/>
</dbReference>
<dbReference type="GO" id="GO:0005886">
    <property type="term" value="C:plasma membrane"/>
    <property type="evidence" value="ECO:0007669"/>
    <property type="project" value="UniProtKB-SubCell"/>
</dbReference>
<dbReference type="Pfam" id="PF07885">
    <property type="entry name" value="Ion_trans_2"/>
    <property type="match status" value="1"/>
</dbReference>
<dbReference type="PROSITE" id="PS51202">
    <property type="entry name" value="RCK_C"/>
    <property type="match status" value="1"/>
</dbReference>
<keyword evidence="2" id="KW-0812">Transmembrane</keyword>
<keyword evidence="5" id="KW-0406">Ion transport</keyword>
<feature type="transmembrane region" description="Helical" evidence="2">
    <location>
        <begin position="12"/>
        <end position="31"/>
    </location>
</feature>
<evidence type="ECO:0000259" key="4">
    <source>
        <dbReference type="PROSITE" id="PS51202"/>
    </source>
</evidence>
<sequence length="356" mass="38586">MAGSTHLQKMRLGASVLLATCVTAVIVYMIAGWTLLDSVYMVAITVFGVGYGEVQPLDDPWLKSFTVCLVITGCSSGIYTLGGFLQMIAEGELHRALGARRMSRGIDQTNDHAIICGYGRVGQRLVLELHDAGVQLVVIDQDAERLAEAERAGMFVIVGDASQESVLMKAGVQRAKVLATVLPADPDNVFVTLTARELNEDVEIIARGESEATERKLLRSGANRVVLPTMIGATKIANMIASPTLESLIDDSQAFGRLNQDLGLFGLEMQELVVEPNCELNGATIREIELTGDGGTVVVAIKRPNGQVLRNPKHTDTIATGDVLVVLSHHEDMPEVSRRATRQQEAMVYRGTRYEK</sequence>
<dbReference type="InterPro" id="IPR003148">
    <property type="entry name" value="RCK_N"/>
</dbReference>
<dbReference type="RefSeq" id="WP_145268761.1">
    <property type="nucleotide sequence ID" value="NZ_CP036272.1"/>
</dbReference>
<dbReference type="Gene3D" id="1.10.287.70">
    <property type="match status" value="1"/>
</dbReference>
<dbReference type="Proteomes" id="UP000315003">
    <property type="component" value="Chromosome"/>
</dbReference>
<feature type="domain" description="RCK C-terminal" evidence="4">
    <location>
        <begin position="257"/>
        <end position="342"/>
    </location>
</feature>
<organism evidence="5 6">
    <name type="scientific">Stieleria bergensis</name>
    <dbReference type="NCBI Taxonomy" id="2528025"/>
    <lineage>
        <taxon>Bacteria</taxon>
        <taxon>Pseudomonadati</taxon>
        <taxon>Planctomycetota</taxon>
        <taxon>Planctomycetia</taxon>
        <taxon>Pirellulales</taxon>
        <taxon>Pirellulaceae</taxon>
        <taxon>Stieleria</taxon>
    </lineage>
</organism>
<dbReference type="SUPFAM" id="SSF116726">
    <property type="entry name" value="TrkA C-terminal domain-like"/>
    <property type="match status" value="1"/>
</dbReference>
<dbReference type="InterPro" id="IPR050721">
    <property type="entry name" value="Trk_Ktr_HKT_K-transport"/>
</dbReference>
<name>A0A517SPA0_9BACT</name>
<evidence type="ECO:0000256" key="2">
    <source>
        <dbReference type="SAM" id="Phobius"/>
    </source>
</evidence>
<dbReference type="OrthoDB" id="9785285at2"/>
<keyword evidence="6" id="KW-1185">Reference proteome</keyword>
<dbReference type="Gene3D" id="3.30.70.1450">
    <property type="entry name" value="Regulator of K+ conductance, C-terminal domain"/>
    <property type="match status" value="1"/>
</dbReference>
<dbReference type="InterPro" id="IPR036291">
    <property type="entry name" value="NAD(P)-bd_dom_sf"/>
</dbReference>
<dbReference type="PANTHER" id="PTHR43833:SF9">
    <property type="entry name" value="POTASSIUM CHANNEL PROTEIN YUGO-RELATED"/>
    <property type="match status" value="1"/>
</dbReference>
<dbReference type="SUPFAM" id="SSF81324">
    <property type="entry name" value="Voltage-gated potassium channels"/>
    <property type="match status" value="1"/>
</dbReference>
<dbReference type="PANTHER" id="PTHR43833">
    <property type="entry name" value="POTASSIUM CHANNEL PROTEIN 2-RELATED-RELATED"/>
    <property type="match status" value="1"/>
</dbReference>
<keyword evidence="5" id="KW-0407">Ion channel</keyword>
<gene>
    <name evidence="5" type="primary">kch_1</name>
    <name evidence="5" type="ORF">SV7mr_04360</name>
</gene>
<dbReference type="GO" id="GO:0008324">
    <property type="term" value="F:monoatomic cation transmembrane transporter activity"/>
    <property type="evidence" value="ECO:0007669"/>
    <property type="project" value="InterPro"/>
</dbReference>
<dbReference type="EMBL" id="CP036272">
    <property type="protein sequence ID" value="QDT57948.1"/>
    <property type="molecule type" value="Genomic_DNA"/>
</dbReference>
<evidence type="ECO:0000259" key="3">
    <source>
        <dbReference type="PROSITE" id="PS51201"/>
    </source>
</evidence>
<dbReference type="SUPFAM" id="SSF51735">
    <property type="entry name" value="NAD(P)-binding Rossmann-fold domains"/>
    <property type="match status" value="1"/>
</dbReference>
<dbReference type="InterPro" id="IPR036721">
    <property type="entry name" value="RCK_C_sf"/>
</dbReference>
<dbReference type="InterPro" id="IPR013099">
    <property type="entry name" value="K_chnl_dom"/>
</dbReference>
<dbReference type="Pfam" id="PF02080">
    <property type="entry name" value="TrkA_C"/>
    <property type="match status" value="1"/>
</dbReference>
<keyword evidence="2" id="KW-1133">Transmembrane helix</keyword>
<dbReference type="AlphaFoldDB" id="A0A517SPA0"/>
<evidence type="ECO:0000313" key="5">
    <source>
        <dbReference type="EMBL" id="QDT57948.1"/>
    </source>
</evidence>